<reference evidence="3" key="1">
    <citation type="submission" date="2021-02" db="EMBL/GenBank/DDBJ databases">
        <authorList>
            <person name="Dougan E. K."/>
            <person name="Rhodes N."/>
            <person name="Thang M."/>
            <person name="Chan C."/>
        </authorList>
    </citation>
    <scope>NUCLEOTIDE SEQUENCE</scope>
</reference>
<keyword evidence="2" id="KW-1133">Transmembrane helix</keyword>
<name>A0A812PDY1_9DINO</name>
<protein>
    <submittedName>
        <fullName evidence="3">CUL1 protein</fullName>
    </submittedName>
</protein>
<feature type="region of interest" description="Disordered" evidence="1">
    <location>
        <begin position="385"/>
        <end position="437"/>
    </location>
</feature>
<organism evidence="3 4">
    <name type="scientific">Symbiodinium necroappetens</name>
    <dbReference type="NCBI Taxonomy" id="1628268"/>
    <lineage>
        <taxon>Eukaryota</taxon>
        <taxon>Sar</taxon>
        <taxon>Alveolata</taxon>
        <taxon>Dinophyceae</taxon>
        <taxon>Suessiales</taxon>
        <taxon>Symbiodiniaceae</taxon>
        <taxon>Symbiodinium</taxon>
    </lineage>
</organism>
<evidence type="ECO:0000256" key="1">
    <source>
        <dbReference type="SAM" id="MobiDB-lite"/>
    </source>
</evidence>
<feature type="region of interest" description="Disordered" evidence="1">
    <location>
        <begin position="111"/>
        <end position="142"/>
    </location>
</feature>
<feature type="region of interest" description="Disordered" evidence="1">
    <location>
        <begin position="264"/>
        <end position="289"/>
    </location>
</feature>
<evidence type="ECO:0000313" key="4">
    <source>
        <dbReference type="Proteomes" id="UP000601435"/>
    </source>
</evidence>
<evidence type="ECO:0000313" key="3">
    <source>
        <dbReference type="EMBL" id="CAE7330277.1"/>
    </source>
</evidence>
<evidence type="ECO:0000256" key="2">
    <source>
        <dbReference type="SAM" id="Phobius"/>
    </source>
</evidence>
<accession>A0A812PDY1</accession>
<comment type="caution">
    <text evidence="3">The sequence shown here is derived from an EMBL/GenBank/DDBJ whole genome shotgun (WGS) entry which is preliminary data.</text>
</comment>
<keyword evidence="4" id="KW-1185">Reference proteome</keyword>
<dbReference type="Proteomes" id="UP000601435">
    <property type="component" value="Unassembled WGS sequence"/>
</dbReference>
<dbReference type="EMBL" id="CAJNJA010013823">
    <property type="protein sequence ID" value="CAE7330277.1"/>
    <property type="molecule type" value="Genomic_DNA"/>
</dbReference>
<keyword evidence="2" id="KW-0812">Transmembrane</keyword>
<dbReference type="AlphaFoldDB" id="A0A812PDY1"/>
<sequence length="437" mass="46961">MGFELLGNGFCMDSQNIYYDSFTASTGENGYDGTLAMCESRSASNPQSPGFAFSDTNACTIYMNNGQVPIGFEVPISGTVTTNYGNGPINKASGHFASSCYRKLPTTTTTTSTESVATSSSSSTSTPSTTTTTTTAAAPQGVMSSRYTETADAYCSNAMDDDDPSILSRYDSFENCWEYCASETSCAACFQPCLDGTGGGCIGSQGCQFLAVSLCSAKTADGCGARIWRRYGSSGDPMLAVRIVLIVVGAIVLLGRRERERERERERSREWFKAPPPERERGASTRTREGASRVLRAVRGAIDLYGKSVALHDFPVRVLRCDIVESAPGREPLLSEARGGHSGPLPHWHRRPTRCLCPGSDPGQPEGETQNEPGEVVILPAPHQECKPCLRPEGQQAPATWKGCRGQDPRRLQLKSPTTLRTSRGPHRKGGGKQSSS</sequence>
<keyword evidence="2" id="KW-0472">Membrane</keyword>
<feature type="compositionally biased region" description="Low complexity" evidence="1">
    <location>
        <begin position="111"/>
        <end position="138"/>
    </location>
</feature>
<feature type="transmembrane region" description="Helical" evidence="2">
    <location>
        <begin position="239"/>
        <end position="255"/>
    </location>
</feature>
<proteinExistence type="predicted"/>
<gene>
    <name evidence="3" type="primary">CUL1</name>
    <name evidence="3" type="ORF">SNEC2469_LOCUS8369</name>
</gene>